<evidence type="ECO:0000256" key="6">
    <source>
        <dbReference type="ARBA" id="ARBA00023136"/>
    </source>
</evidence>
<evidence type="ECO:0000256" key="7">
    <source>
        <dbReference type="SAM" id="Phobius"/>
    </source>
</evidence>
<accession>A0ABU3PUY5</accession>
<feature type="transmembrane region" description="Helical" evidence="7">
    <location>
        <begin position="41"/>
        <end position="64"/>
    </location>
</feature>
<comment type="caution">
    <text evidence="9">The sequence shown here is derived from an EMBL/GenBank/DDBJ whole genome shotgun (WGS) entry which is preliminary data.</text>
</comment>
<dbReference type="InterPro" id="IPR050925">
    <property type="entry name" value="Rhomboid_protease_S54"/>
</dbReference>
<evidence type="ECO:0000256" key="1">
    <source>
        <dbReference type="ARBA" id="ARBA00004141"/>
    </source>
</evidence>
<dbReference type="InterPro" id="IPR035952">
    <property type="entry name" value="Rhomboid-like_sf"/>
</dbReference>
<evidence type="ECO:0000256" key="2">
    <source>
        <dbReference type="ARBA" id="ARBA00009045"/>
    </source>
</evidence>
<feature type="transmembrane region" description="Helical" evidence="7">
    <location>
        <begin position="147"/>
        <end position="167"/>
    </location>
</feature>
<keyword evidence="4 9" id="KW-0378">Hydrolase</keyword>
<sequence>MNEASVGFQCPECLAEGRRTVRAPRTPYGGARAGRPEITSYVLIAVNLAVYAALAAAGGSASALGRALLLTPRGACELGDGRVYLNVTSADTCASLGSWTDGVVSGAPWQLLTSGFAHVDLLHIAFNMLALYFLGPQVERVMGRWRFLAVYVVSLLAGSAAVMWLAAPYSSTLGASGAIFGLIGALIVVVLKVGGDPKPLAFWLGINVLITFTASSSISWQGHLGGLLGGVAAASVIVLAPRERRVPLQVAGLLLVSAVVLGLVALRALELA</sequence>
<dbReference type="GO" id="GO:0008233">
    <property type="term" value="F:peptidase activity"/>
    <property type="evidence" value="ECO:0007669"/>
    <property type="project" value="UniProtKB-KW"/>
</dbReference>
<dbReference type="EMBL" id="JAVYII010000003">
    <property type="protein sequence ID" value="MDT9593035.1"/>
    <property type="molecule type" value="Genomic_DNA"/>
</dbReference>
<comment type="subcellular location">
    <subcellularLocation>
        <location evidence="1">Membrane</location>
        <topology evidence="1">Multi-pass membrane protein</topology>
    </subcellularLocation>
</comment>
<feature type="domain" description="Peptidase S54 rhomboid" evidence="8">
    <location>
        <begin position="107"/>
        <end position="237"/>
    </location>
</feature>
<evidence type="ECO:0000256" key="5">
    <source>
        <dbReference type="ARBA" id="ARBA00022989"/>
    </source>
</evidence>
<proteinExistence type="inferred from homology"/>
<feature type="transmembrane region" description="Helical" evidence="7">
    <location>
        <begin position="248"/>
        <end position="269"/>
    </location>
</feature>
<name>A0ABU3PUY5_9ACTN</name>
<evidence type="ECO:0000256" key="4">
    <source>
        <dbReference type="ARBA" id="ARBA00022801"/>
    </source>
</evidence>
<comment type="similarity">
    <text evidence="2">Belongs to the peptidase S54 family.</text>
</comment>
<feature type="transmembrane region" description="Helical" evidence="7">
    <location>
        <begin position="200"/>
        <end position="218"/>
    </location>
</feature>
<dbReference type="EC" id="3.4.21.-" evidence="9"/>
<evidence type="ECO:0000259" key="8">
    <source>
        <dbReference type="Pfam" id="PF01694"/>
    </source>
</evidence>
<dbReference type="RefSeq" id="WP_315732462.1">
    <property type="nucleotide sequence ID" value="NZ_JAVYII010000003.1"/>
</dbReference>
<dbReference type="Gene3D" id="1.20.1540.10">
    <property type="entry name" value="Rhomboid-like"/>
    <property type="match status" value="1"/>
</dbReference>
<dbReference type="PANTHER" id="PTHR43731:SF14">
    <property type="entry name" value="PRESENILIN-ASSOCIATED RHOMBOID-LIKE PROTEIN, MITOCHONDRIAL"/>
    <property type="match status" value="1"/>
</dbReference>
<organism evidence="9 10">
    <name type="scientific">Nocardioides imazamoxiresistens</name>
    <dbReference type="NCBI Taxonomy" id="3231893"/>
    <lineage>
        <taxon>Bacteria</taxon>
        <taxon>Bacillati</taxon>
        <taxon>Actinomycetota</taxon>
        <taxon>Actinomycetes</taxon>
        <taxon>Propionibacteriales</taxon>
        <taxon>Nocardioidaceae</taxon>
        <taxon>Nocardioides</taxon>
    </lineage>
</organism>
<feature type="transmembrane region" description="Helical" evidence="7">
    <location>
        <begin position="173"/>
        <end position="193"/>
    </location>
</feature>
<dbReference type="Proteomes" id="UP001268542">
    <property type="component" value="Unassembled WGS sequence"/>
</dbReference>
<keyword evidence="3 7" id="KW-0812">Transmembrane</keyword>
<evidence type="ECO:0000313" key="9">
    <source>
        <dbReference type="EMBL" id="MDT9593035.1"/>
    </source>
</evidence>
<keyword evidence="10" id="KW-1185">Reference proteome</keyword>
<dbReference type="Pfam" id="PF01694">
    <property type="entry name" value="Rhomboid"/>
    <property type="match status" value="1"/>
</dbReference>
<feature type="transmembrane region" description="Helical" evidence="7">
    <location>
        <begin position="115"/>
        <end position="135"/>
    </location>
</feature>
<evidence type="ECO:0000256" key="3">
    <source>
        <dbReference type="ARBA" id="ARBA00022692"/>
    </source>
</evidence>
<reference evidence="9 10" key="1">
    <citation type="submission" date="2023-08" db="EMBL/GenBank/DDBJ databases">
        <title>Nocardioides seae sp. nov., a bacterium isolated from a soil.</title>
        <authorList>
            <person name="Wang X."/>
        </authorList>
    </citation>
    <scope>NUCLEOTIDE SEQUENCE [LARGE SCALE GENOMIC DNA]</scope>
    <source>
        <strain evidence="9 10">YZH12</strain>
    </source>
</reference>
<keyword evidence="9" id="KW-0645">Protease</keyword>
<keyword evidence="5 7" id="KW-1133">Transmembrane helix</keyword>
<evidence type="ECO:0000313" key="10">
    <source>
        <dbReference type="Proteomes" id="UP001268542"/>
    </source>
</evidence>
<keyword evidence="6 7" id="KW-0472">Membrane</keyword>
<dbReference type="InterPro" id="IPR022764">
    <property type="entry name" value="Peptidase_S54_rhomboid_dom"/>
</dbReference>
<dbReference type="GO" id="GO:0006508">
    <property type="term" value="P:proteolysis"/>
    <property type="evidence" value="ECO:0007669"/>
    <property type="project" value="UniProtKB-KW"/>
</dbReference>
<feature type="transmembrane region" description="Helical" evidence="7">
    <location>
        <begin position="224"/>
        <end position="241"/>
    </location>
</feature>
<dbReference type="PANTHER" id="PTHR43731">
    <property type="entry name" value="RHOMBOID PROTEASE"/>
    <property type="match status" value="1"/>
</dbReference>
<dbReference type="SUPFAM" id="SSF144091">
    <property type="entry name" value="Rhomboid-like"/>
    <property type="match status" value="1"/>
</dbReference>
<gene>
    <name evidence="9" type="ORF">RDV89_08145</name>
</gene>
<protein>
    <submittedName>
        <fullName evidence="9">Rhomboid family intramembrane serine protease</fullName>
        <ecNumber evidence="9">3.4.21.-</ecNumber>
    </submittedName>
</protein>